<keyword evidence="1" id="KW-1133">Transmembrane helix</keyword>
<feature type="transmembrane region" description="Helical" evidence="1">
    <location>
        <begin position="37"/>
        <end position="56"/>
    </location>
</feature>
<feature type="transmembrane region" description="Helical" evidence="1">
    <location>
        <begin position="262"/>
        <end position="279"/>
    </location>
</feature>
<keyword evidence="1" id="KW-0472">Membrane</keyword>
<reference evidence="2" key="1">
    <citation type="submission" date="2021-08" db="EMBL/GenBank/DDBJ databases">
        <title>Chromosome-Level Trichoderma cornu-damae using Hi-C Data.</title>
        <authorList>
            <person name="Kim C.S."/>
        </authorList>
    </citation>
    <scope>NUCLEOTIDE SEQUENCE</scope>
    <source>
        <strain evidence="2">KA19-0412C</strain>
    </source>
</reference>
<feature type="transmembrane region" description="Helical" evidence="1">
    <location>
        <begin position="142"/>
        <end position="167"/>
    </location>
</feature>
<evidence type="ECO:0000313" key="3">
    <source>
        <dbReference type="Proteomes" id="UP000827724"/>
    </source>
</evidence>
<gene>
    <name evidence="2" type="ORF">Trco_003973</name>
</gene>
<name>A0A9P8QLL2_9HYPO</name>
<dbReference type="InterPro" id="IPR021460">
    <property type="entry name" value="DUF3112"/>
</dbReference>
<dbReference type="PANTHER" id="PTHR35184">
    <property type="entry name" value="YALI0C10208P"/>
    <property type="match status" value="1"/>
</dbReference>
<keyword evidence="3" id="KW-1185">Reference proteome</keyword>
<dbReference type="AlphaFoldDB" id="A0A9P8QLL2"/>
<dbReference type="EMBL" id="JAIWOZ010000003">
    <property type="protein sequence ID" value="KAH6607660.1"/>
    <property type="molecule type" value="Genomic_DNA"/>
</dbReference>
<evidence type="ECO:0000313" key="2">
    <source>
        <dbReference type="EMBL" id="KAH6607660.1"/>
    </source>
</evidence>
<comment type="caution">
    <text evidence="2">The sequence shown here is derived from an EMBL/GenBank/DDBJ whole genome shotgun (WGS) entry which is preliminary data.</text>
</comment>
<keyword evidence="1" id="KW-0812">Transmembrane</keyword>
<feature type="transmembrane region" description="Helical" evidence="1">
    <location>
        <begin position="223"/>
        <end position="242"/>
    </location>
</feature>
<protein>
    <submittedName>
        <fullName evidence="2">Family c-likeg- -coupled receptor</fullName>
    </submittedName>
</protein>
<feature type="transmembrane region" description="Helical" evidence="1">
    <location>
        <begin position="68"/>
        <end position="90"/>
    </location>
</feature>
<dbReference type="Pfam" id="PF11309">
    <property type="entry name" value="DUF3112"/>
    <property type="match status" value="1"/>
</dbReference>
<evidence type="ECO:0000256" key="1">
    <source>
        <dbReference type="SAM" id="Phobius"/>
    </source>
</evidence>
<accession>A0A9P8QLL2</accession>
<feature type="transmembrane region" description="Helical" evidence="1">
    <location>
        <begin position="102"/>
        <end position="122"/>
    </location>
</feature>
<keyword evidence="2" id="KW-0675">Receptor</keyword>
<proteinExistence type="predicted"/>
<dbReference type="OrthoDB" id="3357002at2759"/>
<dbReference type="PANTHER" id="PTHR35184:SF1">
    <property type="entry name" value="INTEGRAL MEMBRANE PROTEIN"/>
    <property type="match status" value="1"/>
</dbReference>
<dbReference type="Proteomes" id="UP000827724">
    <property type="component" value="Unassembled WGS sequence"/>
</dbReference>
<sequence length="342" mass="38184">MASNGQSGAVSPQTLHGPPYPSKYAGLGLLPTKNVDIPVSAVLVSLFICSAAFNMTIFRRNRRRGHKFVLSSLFFGFSMARITANVLRIVWACYPRNVRLAIAAQIFANAGVIIVFLVNLILVQRVLRAYHPRLGWSTPARVVFRFFFASVPACLIMLIVVVVYSFYTLDQSAIDKTHDVQVVALTYFAVLAFLPIPTVGLCFIVPRRQRIEKFGAGSMRYKLFLIIFAACLLTLGAAFRAGVSYYRVPSAQPRWFHQKACFYSFNYVIELIVVFTYALSRFDKRFHIPDGSSAPGHYVNGVPVSDGRVLDEELPWSASGQTMTESAWNSQLQTKMKQEAAV</sequence>
<organism evidence="2 3">
    <name type="scientific">Trichoderma cornu-damae</name>
    <dbReference type="NCBI Taxonomy" id="654480"/>
    <lineage>
        <taxon>Eukaryota</taxon>
        <taxon>Fungi</taxon>
        <taxon>Dikarya</taxon>
        <taxon>Ascomycota</taxon>
        <taxon>Pezizomycotina</taxon>
        <taxon>Sordariomycetes</taxon>
        <taxon>Hypocreomycetidae</taxon>
        <taxon>Hypocreales</taxon>
        <taxon>Hypocreaceae</taxon>
        <taxon>Trichoderma</taxon>
    </lineage>
</organism>
<feature type="transmembrane region" description="Helical" evidence="1">
    <location>
        <begin position="182"/>
        <end position="203"/>
    </location>
</feature>